<feature type="short sequence motif" description="DGA/G" evidence="4">
    <location>
        <begin position="165"/>
        <end position="167"/>
    </location>
</feature>
<dbReference type="PROSITE" id="PS51635">
    <property type="entry name" value="PNPLA"/>
    <property type="match status" value="1"/>
</dbReference>
<accession>A0A1E5XTM7</accession>
<reference evidence="6 7" key="1">
    <citation type="journal article" date="2015" name="Genome Announc.">
        <title>Genome Assemblies of Three Soil-Associated Devosia species: D. insulae, D. limi, and D. soli.</title>
        <authorList>
            <person name="Hassan Y.I."/>
            <person name="Lepp D."/>
            <person name="Zhou T."/>
        </authorList>
    </citation>
    <scope>NUCLEOTIDE SEQUENCE [LARGE SCALE GENOMIC DNA]</scope>
    <source>
        <strain evidence="6 7">DS-56</strain>
    </source>
</reference>
<dbReference type="Pfam" id="PF01734">
    <property type="entry name" value="Patatin"/>
    <property type="match status" value="1"/>
</dbReference>
<evidence type="ECO:0000313" key="6">
    <source>
        <dbReference type="EMBL" id="OEO31952.1"/>
    </source>
</evidence>
<comment type="caution">
    <text evidence="6">The sequence shown here is derived from an EMBL/GenBank/DDBJ whole genome shotgun (WGS) entry which is preliminary data.</text>
</comment>
<evidence type="ECO:0000256" key="4">
    <source>
        <dbReference type="PROSITE-ProRule" id="PRU01161"/>
    </source>
</evidence>
<keyword evidence="1 4" id="KW-0378">Hydrolase</keyword>
<dbReference type="RefSeq" id="WP_069908852.1">
    <property type="nucleotide sequence ID" value="NZ_LAJE02000107.1"/>
</dbReference>
<evidence type="ECO:0000313" key="7">
    <source>
        <dbReference type="Proteomes" id="UP000095463"/>
    </source>
</evidence>
<proteinExistence type="predicted"/>
<evidence type="ECO:0000256" key="1">
    <source>
        <dbReference type="ARBA" id="ARBA00022801"/>
    </source>
</evidence>
<feature type="domain" description="PNPLA" evidence="5">
    <location>
        <begin position="5"/>
        <end position="178"/>
    </location>
</feature>
<sequence length="281" mass="30137">MRIGVALGSGAARGLAHIPYIEAMDELGLKPSIIAGSSIGALIGSGWANGMTGAELREHAYGVLGSLQQIASTLWNRNRFSFKQMIEDGLSMQVNPKGITTAFLPDGFPDDFAALKVPFSVVATDFYAWKEVVFDSGPLRPAIAASLAIPSLFRPVNVEGRYFIDGGVTNPLPLGLIAGKCDVLIGIDVHRTPQLLDASREPSITDSAVVATEIMSQKLVDATVLQYSPDVYVRAEVGPFGGSEFWRVREIVDNAAGDKDRFKRAVTDALLAHSIRKARGH</sequence>
<dbReference type="AlphaFoldDB" id="A0A1E5XTM7"/>
<dbReference type="PANTHER" id="PTHR14226:SF29">
    <property type="entry name" value="NEUROPATHY TARGET ESTERASE SWS"/>
    <property type="match status" value="1"/>
</dbReference>
<feature type="active site" description="Nucleophile" evidence="4">
    <location>
        <position position="38"/>
    </location>
</feature>
<name>A0A1E5XTM7_9HYPH</name>
<comment type="caution">
    <text evidence="4">Lacks conserved residue(s) required for the propagation of feature annotation.</text>
</comment>
<feature type="short sequence motif" description="GXSXG" evidence="4">
    <location>
        <begin position="36"/>
        <end position="40"/>
    </location>
</feature>
<dbReference type="Proteomes" id="UP000095463">
    <property type="component" value="Unassembled WGS sequence"/>
</dbReference>
<gene>
    <name evidence="6" type="ORF">VW23_013695</name>
</gene>
<evidence type="ECO:0000256" key="3">
    <source>
        <dbReference type="ARBA" id="ARBA00023098"/>
    </source>
</evidence>
<protein>
    <recommendedName>
        <fullName evidence="5">PNPLA domain-containing protein</fullName>
    </recommendedName>
</protein>
<keyword evidence="3 4" id="KW-0443">Lipid metabolism</keyword>
<dbReference type="InterPro" id="IPR050301">
    <property type="entry name" value="NTE"/>
</dbReference>
<dbReference type="EMBL" id="LAJE02000107">
    <property type="protein sequence ID" value="OEO31952.1"/>
    <property type="molecule type" value="Genomic_DNA"/>
</dbReference>
<dbReference type="Gene3D" id="3.40.1090.10">
    <property type="entry name" value="Cytosolic phospholipase A2 catalytic domain"/>
    <property type="match status" value="1"/>
</dbReference>
<dbReference type="GO" id="GO:0016042">
    <property type="term" value="P:lipid catabolic process"/>
    <property type="evidence" value="ECO:0007669"/>
    <property type="project" value="UniProtKB-UniRule"/>
</dbReference>
<dbReference type="InterPro" id="IPR002641">
    <property type="entry name" value="PNPLA_dom"/>
</dbReference>
<evidence type="ECO:0000259" key="5">
    <source>
        <dbReference type="PROSITE" id="PS51635"/>
    </source>
</evidence>
<feature type="active site" description="Proton acceptor" evidence="4">
    <location>
        <position position="165"/>
    </location>
</feature>
<dbReference type="GO" id="GO:0016787">
    <property type="term" value="F:hydrolase activity"/>
    <property type="evidence" value="ECO:0007669"/>
    <property type="project" value="UniProtKB-UniRule"/>
</dbReference>
<organism evidence="6 7">
    <name type="scientific">Devosia insulae DS-56</name>
    <dbReference type="NCBI Taxonomy" id="1116389"/>
    <lineage>
        <taxon>Bacteria</taxon>
        <taxon>Pseudomonadati</taxon>
        <taxon>Pseudomonadota</taxon>
        <taxon>Alphaproteobacteria</taxon>
        <taxon>Hyphomicrobiales</taxon>
        <taxon>Devosiaceae</taxon>
        <taxon>Devosia</taxon>
    </lineage>
</organism>
<dbReference type="InterPro" id="IPR016035">
    <property type="entry name" value="Acyl_Trfase/lysoPLipase"/>
</dbReference>
<keyword evidence="7" id="KW-1185">Reference proteome</keyword>
<keyword evidence="2 4" id="KW-0442">Lipid degradation</keyword>
<evidence type="ECO:0000256" key="2">
    <source>
        <dbReference type="ARBA" id="ARBA00022963"/>
    </source>
</evidence>
<dbReference type="SUPFAM" id="SSF52151">
    <property type="entry name" value="FabD/lysophospholipase-like"/>
    <property type="match status" value="1"/>
</dbReference>
<dbReference type="PANTHER" id="PTHR14226">
    <property type="entry name" value="NEUROPATHY TARGET ESTERASE/SWISS CHEESE D.MELANOGASTER"/>
    <property type="match status" value="1"/>
</dbReference>